<evidence type="ECO:0000313" key="1">
    <source>
        <dbReference type="EMBL" id="MRN37227.1"/>
    </source>
</evidence>
<organism evidence="1 2">
    <name type="scientific">Neisseria brasiliensis</name>
    <dbReference type="NCBI Taxonomy" id="2666100"/>
    <lineage>
        <taxon>Bacteria</taxon>
        <taxon>Pseudomonadati</taxon>
        <taxon>Pseudomonadota</taxon>
        <taxon>Betaproteobacteria</taxon>
        <taxon>Neisseriales</taxon>
        <taxon>Neisseriaceae</taxon>
        <taxon>Neisseria</taxon>
    </lineage>
</organism>
<evidence type="ECO:0000313" key="2">
    <source>
        <dbReference type="Proteomes" id="UP000486297"/>
    </source>
</evidence>
<keyword evidence="2" id="KW-1185">Reference proteome</keyword>
<accession>A0A5Q3S0A3</accession>
<dbReference type="AlphaFoldDB" id="A0A5Q3S0A3"/>
<name>A0A5Q3S0A3_9NEIS</name>
<comment type="caution">
    <text evidence="1">The sequence shown here is derived from an EMBL/GenBank/DDBJ whole genome shotgun (WGS) entry which is preliminary data.</text>
</comment>
<proteinExistence type="predicted"/>
<protein>
    <submittedName>
        <fullName evidence="1">Uncharacterized protein</fullName>
    </submittedName>
</protein>
<dbReference type="Proteomes" id="UP000486297">
    <property type="component" value="Unassembled WGS sequence"/>
</dbReference>
<gene>
    <name evidence="1" type="ORF">GJU80_01565</name>
</gene>
<dbReference type="RefSeq" id="WP_154143192.1">
    <property type="nucleotide sequence ID" value="NZ_CP046027.1"/>
</dbReference>
<reference evidence="1" key="1">
    <citation type="journal article" name="Emerg. Infect. Dis.">
        <title>Two cases of a newly characterized neisseria species.</title>
        <authorList>
            <person name="Mustapha M."/>
            <person name="Lemos A.P.S."/>
            <person name="Harrison L.H."/>
            <person name="Vantyne D."/>
            <person name="Sacchi C.T."/>
        </authorList>
    </citation>
    <scope>NUCLEOTIDE SEQUENCE</scope>
    <source>
        <strain evidence="1">N.95.16</strain>
    </source>
</reference>
<sequence length="101" mass="11815">MAKKLNERLSQPRKECPRCRKHQKLKSFERHWVDRKGKMGSKVYDLCAPCRRQMGTPRNTTLVSYAFNAVVPAANNEYWPVGNEQILRDFKARLENEAAYS</sequence>
<dbReference type="EMBL" id="WJXO01000001">
    <property type="protein sequence ID" value="MRN37227.1"/>
    <property type="molecule type" value="Genomic_DNA"/>
</dbReference>